<evidence type="ECO:0000313" key="3">
    <source>
        <dbReference type="Proteomes" id="UP000479114"/>
    </source>
</evidence>
<protein>
    <submittedName>
        <fullName evidence="2">Methyltransferase domain-containing protein</fullName>
    </submittedName>
</protein>
<organism evidence="2 3">
    <name type="scientific">Paenibacillus rhizovicinus</name>
    <dbReference type="NCBI Taxonomy" id="2704463"/>
    <lineage>
        <taxon>Bacteria</taxon>
        <taxon>Bacillati</taxon>
        <taxon>Bacillota</taxon>
        <taxon>Bacilli</taxon>
        <taxon>Bacillales</taxon>
        <taxon>Paenibacillaceae</taxon>
        <taxon>Paenibacillus</taxon>
    </lineage>
</organism>
<dbReference type="EMBL" id="CP048286">
    <property type="protein sequence ID" value="QHW34464.1"/>
    <property type="molecule type" value="Genomic_DNA"/>
</dbReference>
<keyword evidence="3" id="KW-1185">Reference proteome</keyword>
<reference evidence="2 3" key="1">
    <citation type="submission" date="2020-02" db="EMBL/GenBank/DDBJ databases">
        <title>Paenibacillus sp. nov., isolated from rhizosphere soil of tomato.</title>
        <authorList>
            <person name="Weon H.-Y."/>
            <person name="Lee S.A."/>
        </authorList>
    </citation>
    <scope>NUCLEOTIDE SEQUENCE [LARGE SCALE GENOMIC DNA]</scope>
    <source>
        <strain evidence="2 3">14171R-81</strain>
    </source>
</reference>
<dbReference type="AlphaFoldDB" id="A0A6C0P7D4"/>
<evidence type="ECO:0000259" key="1">
    <source>
        <dbReference type="Pfam" id="PF08241"/>
    </source>
</evidence>
<keyword evidence="2" id="KW-0489">Methyltransferase</keyword>
<keyword evidence="2" id="KW-0808">Transferase</keyword>
<name>A0A6C0P7D4_9BACL</name>
<accession>A0A6C0P7D4</accession>
<dbReference type="SUPFAM" id="SSF53335">
    <property type="entry name" value="S-adenosyl-L-methionine-dependent methyltransferases"/>
    <property type="match status" value="1"/>
</dbReference>
<sequence length="265" mass="29219">MTSINEWNANQYDDKLDFVSALGKGVIELLRPAPGERILDLGCGTGDLTEELAKSGAIATGMDLSENMIASAKIKFPQIDFRTGNAEAFTVDAAYDAVFSNAALHWMKNPERVIACVWNALNGGGRFVAEFGGRGNCETIIDALGEALKEDYGIDAAALNPWYFPSIAQYAKLLEDQGFDVKFALHFDRPTQMKDGEDGLGHWLAGFADDFVKGFTEQQRDALFAKVGSKTRTALFRDGSWHVDYKRLRVMAIKPQDESPVHLRT</sequence>
<dbReference type="GO" id="GO:0032259">
    <property type="term" value="P:methylation"/>
    <property type="evidence" value="ECO:0007669"/>
    <property type="project" value="UniProtKB-KW"/>
</dbReference>
<dbReference type="InterPro" id="IPR029063">
    <property type="entry name" value="SAM-dependent_MTases_sf"/>
</dbReference>
<dbReference type="CDD" id="cd02440">
    <property type="entry name" value="AdoMet_MTases"/>
    <property type="match status" value="1"/>
</dbReference>
<dbReference type="RefSeq" id="WP_162644537.1">
    <property type="nucleotide sequence ID" value="NZ_CP048286.1"/>
</dbReference>
<feature type="domain" description="Methyltransferase type 11" evidence="1">
    <location>
        <begin position="39"/>
        <end position="128"/>
    </location>
</feature>
<dbReference type="PANTHER" id="PTHR43861">
    <property type="entry name" value="TRANS-ACONITATE 2-METHYLTRANSFERASE-RELATED"/>
    <property type="match status" value="1"/>
</dbReference>
<dbReference type="GO" id="GO:0008757">
    <property type="term" value="F:S-adenosylmethionine-dependent methyltransferase activity"/>
    <property type="evidence" value="ECO:0007669"/>
    <property type="project" value="InterPro"/>
</dbReference>
<dbReference type="InterPro" id="IPR013216">
    <property type="entry name" value="Methyltransf_11"/>
</dbReference>
<proteinExistence type="predicted"/>
<dbReference type="KEGG" id="prz:GZH47_29170"/>
<gene>
    <name evidence="2" type="ORF">GZH47_29170</name>
</gene>
<evidence type="ECO:0000313" key="2">
    <source>
        <dbReference type="EMBL" id="QHW34464.1"/>
    </source>
</evidence>
<dbReference type="Gene3D" id="3.40.50.150">
    <property type="entry name" value="Vaccinia Virus protein VP39"/>
    <property type="match status" value="1"/>
</dbReference>
<dbReference type="Pfam" id="PF08241">
    <property type="entry name" value="Methyltransf_11"/>
    <property type="match status" value="1"/>
</dbReference>
<dbReference type="PANTHER" id="PTHR43861:SF1">
    <property type="entry name" value="TRANS-ACONITATE 2-METHYLTRANSFERASE"/>
    <property type="match status" value="1"/>
</dbReference>
<dbReference type="Proteomes" id="UP000479114">
    <property type="component" value="Chromosome"/>
</dbReference>